<protein>
    <submittedName>
        <fullName evidence="3">Extradiol ring-cleavage dioxygenase-like</fullName>
    </submittedName>
</protein>
<proteinExistence type="predicted"/>
<dbReference type="PANTHER" id="PTHR30096:SF0">
    <property type="entry name" value="4,5-DOPA DIOXYGENASE EXTRADIOL-LIKE PROTEIN"/>
    <property type="match status" value="1"/>
</dbReference>
<dbReference type="SUPFAM" id="SSF53213">
    <property type="entry name" value="LigB-like"/>
    <property type="match status" value="1"/>
</dbReference>
<name>A0A5N5GZ72_9ROSA</name>
<dbReference type="CDD" id="cd07363">
    <property type="entry name" value="45_DOPA_Dioxygenase"/>
    <property type="match status" value="1"/>
</dbReference>
<sequence>MAVKDIFYLSLGSSTLCIDDAIPARKFLQFWKQTNAVPTVNSISGRHDTIYDFYGFPKSMYQRKYPAPGSPHLANCVKQLLTSFGFGTANVKSKDILVCQLSIQMERDAAYHYNMGRAMTPLMDENVLIVGVVQRHPQLKGVGKGDTWVKDTLLEGRYEDVNKYAAGPGAKAWQIHDSWELGALSYASYQFYITLNLELPAAS</sequence>
<accession>A0A5N5GZ72</accession>
<dbReference type="InterPro" id="IPR014436">
    <property type="entry name" value="Extradiol_dOase_DODA"/>
</dbReference>
<dbReference type="OrthoDB" id="7396853at2759"/>
<dbReference type="GO" id="GO:0008270">
    <property type="term" value="F:zinc ion binding"/>
    <property type="evidence" value="ECO:0007669"/>
    <property type="project" value="InterPro"/>
</dbReference>
<evidence type="ECO:0000256" key="2">
    <source>
        <dbReference type="ARBA" id="ARBA00023002"/>
    </source>
</evidence>
<reference evidence="3 4" key="1">
    <citation type="submission" date="2019-09" db="EMBL/GenBank/DDBJ databases">
        <authorList>
            <person name="Ou C."/>
        </authorList>
    </citation>
    <scope>NUCLEOTIDE SEQUENCE [LARGE SCALE GENOMIC DNA]</scope>
    <source>
        <strain evidence="3">S2</strain>
        <tissue evidence="3">Leaf</tissue>
    </source>
</reference>
<dbReference type="EMBL" id="SMOL01000333">
    <property type="protein sequence ID" value="KAB2620397.1"/>
    <property type="molecule type" value="Genomic_DNA"/>
</dbReference>
<dbReference type="GO" id="GO:0051213">
    <property type="term" value="F:dioxygenase activity"/>
    <property type="evidence" value="ECO:0007669"/>
    <property type="project" value="UniProtKB-KW"/>
</dbReference>
<dbReference type="AlphaFoldDB" id="A0A5N5GZ72"/>
<evidence type="ECO:0000313" key="4">
    <source>
        <dbReference type="Proteomes" id="UP000327157"/>
    </source>
</evidence>
<comment type="caution">
    <text evidence="3">The sequence shown here is derived from an EMBL/GenBank/DDBJ whole genome shotgun (WGS) entry which is preliminary data.</text>
</comment>
<evidence type="ECO:0000313" key="3">
    <source>
        <dbReference type="EMBL" id="KAB2620397.1"/>
    </source>
</evidence>
<organism evidence="3 4">
    <name type="scientific">Pyrus ussuriensis x Pyrus communis</name>
    <dbReference type="NCBI Taxonomy" id="2448454"/>
    <lineage>
        <taxon>Eukaryota</taxon>
        <taxon>Viridiplantae</taxon>
        <taxon>Streptophyta</taxon>
        <taxon>Embryophyta</taxon>
        <taxon>Tracheophyta</taxon>
        <taxon>Spermatophyta</taxon>
        <taxon>Magnoliopsida</taxon>
        <taxon>eudicotyledons</taxon>
        <taxon>Gunneridae</taxon>
        <taxon>Pentapetalae</taxon>
        <taxon>rosids</taxon>
        <taxon>fabids</taxon>
        <taxon>Rosales</taxon>
        <taxon>Rosaceae</taxon>
        <taxon>Amygdaloideae</taxon>
        <taxon>Maleae</taxon>
        <taxon>Pyrus</taxon>
    </lineage>
</organism>
<evidence type="ECO:0000256" key="1">
    <source>
        <dbReference type="ARBA" id="ARBA00022964"/>
    </source>
</evidence>
<dbReference type="Gene3D" id="3.40.830.10">
    <property type="entry name" value="LigB-like"/>
    <property type="match status" value="1"/>
</dbReference>
<gene>
    <name evidence="3" type="ORF">D8674_040010</name>
</gene>
<keyword evidence="4" id="KW-1185">Reference proteome</keyword>
<reference evidence="3 4" key="2">
    <citation type="submission" date="2019-11" db="EMBL/GenBank/DDBJ databases">
        <title>A de novo genome assembly of a pear dwarfing rootstock.</title>
        <authorList>
            <person name="Wang F."/>
            <person name="Wang J."/>
            <person name="Li S."/>
            <person name="Zhang Y."/>
            <person name="Fang M."/>
            <person name="Ma L."/>
            <person name="Zhao Y."/>
            <person name="Jiang S."/>
        </authorList>
    </citation>
    <scope>NUCLEOTIDE SEQUENCE [LARGE SCALE GENOMIC DNA]</scope>
    <source>
        <strain evidence="3">S2</strain>
        <tissue evidence="3">Leaf</tissue>
    </source>
</reference>
<keyword evidence="2" id="KW-0560">Oxidoreductase</keyword>
<dbReference type="Proteomes" id="UP000327157">
    <property type="component" value="Unassembled WGS sequence"/>
</dbReference>
<dbReference type="PANTHER" id="PTHR30096">
    <property type="entry name" value="4,5-DOPA DIOXYGENASE EXTRADIOL-LIKE PROTEIN"/>
    <property type="match status" value="1"/>
</dbReference>
<keyword evidence="1 3" id="KW-0223">Dioxygenase</keyword>